<dbReference type="Gene3D" id="3.40.30.10">
    <property type="entry name" value="Glutaredoxin"/>
    <property type="match status" value="1"/>
</dbReference>
<dbReference type="AlphaFoldDB" id="B0BZR4"/>
<dbReference type="InterPro" id="IPR036282">
    <property type="entry name" value="Glutathione-S-Trfase_C_sf"/>
</dbReference>
<organism evidence="3 4">
    <name type="scientific">Acaryochloris marina (strain MBIC 11017)</name>
    <dbReference type="NCBI Taxonomy" id="329726"/>
    <lineage>
        <taxon>Bacteria</taxon>
        <taxon>Bacillati</taxon>
        <taxon>Cyanobacteriota</taxon>
        <taxon>Cyanophyceae</taxon>
        <taxon>Acaryochloridales</taxon>
        <taxon>Acaryochloridaceae</taxon>
        <taxon>Acaryochloris</taxon>
    </lineage>
</organism>
<dbReference type="InterPro" id="IPR004045">
    <property type="entry name" value="Glutathione_S-Trfase_N"/>
</dbReference>
<dbReference type="InterPro" id="IPR036249">
    <property type="entry name" value="Thioredoxin-like_sf"/>
</dbReference>
<evidence type="ECO:0000259" key="1">
    <source>
        <dbReference type="PROSITE" id="PS50404"/>
    </source>
</evidence>
<keyword evidence="3" id="KW-0808">Transferase</keyword>
<evidence type="ECO:0000313" key="4">
    <source>
        <dbReference type="Proteomes" id="UP000000268"/>
    </source>
</evidence>
<dbReference type="Pfam" id="PF00043">
    <property type="entry name" value="GST_C"/>
    <property type="match status" value="1"/>
</dbReference>
<dbReference type="Pfam" id="PF13409">
    <property type="entry name" value="GST_N_2"/>
    <property type="match status" value="1"/>
</dbReference>
<dbReference type="PROSITE" id="PS50405">
    <property type="entry name" value="GST_CTER"/>
    <property type="match status" value="1"/>
</dbReference>
<gene>
    <name evidence="3" type="ordered locus">AM1_0948</name>
</gene>
<proteinExistence type="predicted"/>
<dbReference type="Gene3D" id="1.20.1050.10">
    <property type="match status" value="1"/>
</dbReference>
<dbReference type="eggNOG" id="COG0625">
    <property type="taxonomic scope" value="Bacteria"/>
</dbReference>
<feature type="domain" description="GST C-terminal" evidence="2">
    <location>
        <begin position="85"/>
        <end position="203"/>
    </location>
</feature>
<evidence type="ECO:0000313" key="3">
    <source>
        <dbReference type="EMBL" id="ABW25990.1"/>
    </source>
</evidence>
<dbReference type="SFLD" id="SFLDG00358">
    <property type="entry name" value="Main_(cytGST)"/>
    <property type="match status" value="1"/>
</dbReference>
<dbReference type="InterPro" id="IPR040079">
    <property type="entry name" value="Glutathione_S-Trfase"/>
</dbReference>
<dbReference type="STRING" id="329726.AM1_0948"/>
<protein>
    <submittedName>
        <fullName evidence="3">Glutathione S-transferase C-terminal domain protein, putative</fullName>
    </submittedName>
</protein>
<dbReference type="GO" id="GO:0016740">
    <property type="term" value="F:transferase activity"/>
    <property type="evidence" value="ECO:0007669"/>
    <property type="project" value="UniProtKB-KW"/>
</dbReference>
<evidence type="ECO:0000259" key="2">
    <source>
        <dbReference type="PROSITE" id="PS50405"/>
    </source>
</evidence>
<dbReference type="EMBL" id="CP000828">
    <property type="protein sequence ID" value="ABW25990.1"/>
    <property type="molecule type" value="Genomic_DNA"/>
</dbReference>
<dbReference type="PROSITE" id="PS50404">
    <property type="entry name" value="GST_NTER"/>
    <property type="match status" value="1"/>
</dbReference>
<keyword evidence="4" id="KW-1185">Reference proteome</keyword>
<dbReference type="Proteomes" id="UP000000268">
    <property type="component" value="Chromosome"/>
</dbReference>
<dbReference type="SUPFAM" id="SSF52833">
    <property type="entry name" value="Thioredoxin-like"/>
    <property type="match status" value="1"/>
</dbReference>
<accession>B0BZR4</accession>
<dbReference type="OrthoDB" id="465590at2"/>
<name>B0BZR4_ACAM1</name>
<dbReference type="InterPro" id="IPR010987">
    <property type="entry name" value="Glutathione-S-Trfase_C-like"/>
</dbReference>
<dbReference type="CDD" id="cd00570">
    <property type="entry name" value="GST_N_family"/>
    <property type="match status" value="1"/>
</dbReference>
<dbReference type="SFLD" id="SFLDS00019">
    <property type="entry name" value="Glutathione_Transferase_(cytos"/>
    <property type="match status" value="1"/>
</dbReference>
<feature type="domain" description="GST N-terminal" evidence="1">
    <location>
        <begin position="1"/>
        <end position="80"/>
    </location>
</feature>
<dbReference type="InterPro" id="IPR004046">
    <property type="entry name" value="GST_C"/>
</dbReference>
<dbReference type="PANTHER" id="PTHR44051">
    <property type="entry name" value="GLUTATHIONE S-TRANSFERASE-RELATED"/>
    <property type="match status" value="1"/>
</dbReference>
<dbReference type="KEGG" id="amr:AM1_0948"/>
<dbReference type="SUPFAM" id="SSF47616">
    <property type="entry name" value="GST C-terminal domain-like"/>
    <property type="match status" value="1"/>
</dbReference>
<sequence length="233" mass="26396">MISFYYAKPSLFSRPVWITLLEKDLKFEPIYVNMGGDQFTPEFRALNPFCRIPVLVDNGLTITESQAILDYLDLQYPQPKLLPPSAQAVAKVRQVQMIAVNELVPAIGECLMKKPDQQTYAKHRAVTVLNMFEGLLEAPYFGGDGLSLADIVTGSLVPVLGDLGFTLDQQPKLQRWLQVLMARPAWQQTQLSAPEKDRFMRSIRALAKLWQKRRRQRADALLVPKKNTPPTIS</sequence>
<reference evidence="3 4" key="1">
    <citation type="journal article" date="2008" name="Proc. Natl. Acad. Sci. U.S.A.">
        <title>Niche adaptation and genome expansion in the chlorophyll d-producing cyanobacterium Acaryochloris marina.</title>
        <authorList>
            <person name="Swingley W.D."/>
            <person name="Chen M."/>
            <person name="Cheung P.C."/>
            <person name="Conrad A.L."/>
            <person name="Dejesa L.C."/>
            <person name="Hao J."/>
            <person name="Honchak B.M."/>
            <person name="Karbach L.E."/>
            <person name="Kurdoglu A."/>
            <person name="Lahiri S."/>
            <person name="Mastrian S.D."/>
            <person name="Miyashita H."/>
            <person name="Page L."/>
            <person name="Ramakrishna P."/>
            <person name="Satoh S."/>
            <person name="Sattley W.M."/>
            <person name="Shimada Y."/>
            <person name="Taylor H.L."/>
            <person name="Tomo T."/>
            <person name="Tsuchiya T."/>
            <person name="Wang Z.T."/>
            <person name="Raymond J."/>
            <person name="Mimuro M."/>
            <person name="Blankenship R.E."/>
            <person name="Touchman J.W."/>
        </authorList>
    </citation>
    <scope>NUCLEOTIDE SEQUENCE [LARGE SCALE GENOMIC DNA]</scope>
    <source>
        <strain evidence="4">MBIC 11017</strain>
    </source>
</reference>
<dbReference type="PANTHER" id="PTHR44051:SF8">
    <property type="entry name" value="GLUTATHIONE S-TRANSFERASE GSTA"/>
    <property type="match status" value="1"/>
</dbReference>
<dbReference type="RefSeq" id="WP_012161555.1">
    <property type="nucleotide sequence ID" value="NC_009925.1"/>
</dbReference>
<dbReference type="HOGENOM" id="CLU_011226_6_3_3"/>